<keyword evidence="2" id="KW-1185">Reference proteome</keyword>
<reference evidence="1 2" key="1">
    <citation type="submission" date="2015-01" db="EMBL/GenBank/DDBJ databases">
        <title>Genome Sequencing of Rickettsiales /home/snadendla/prok_pipe/test/illegal_ec_num.txt.</title>
        <authorList>
            <person name="Daugherty S.C."/>
            <person name="Su Q."/>
            <person name="Abolude K."/>
            <person name="Beier-Sexton M."/>
            <person name="Carlyon J.A."/>
            <person name="Carter R."/>
            <person name="Day N.P."/>
            <person name="Dumler S.J."/>
            <person name="Dyachenko V."/>
            <person name="Godinez A."/>
            <person name="Kurtti T.J."/>
            <person name="Lichay M."/>
            <person name="Mullins K.E."/>
            <person name="Ott S."/>
            <person name="Pappas-Brown V."/>
            <person name="Paris D.H."/>
            <person name="Patel P."/>
            <person name="Richards A.L."/>
            <person name="Sadzewicz L."/>
            <person name="Sears K."/>
            <person name="Seidman D."/>
            <person name="Sengamalay N."/>
            <person name="Stenos J."/>
            <person name="Tallon L.J."/>
            <person name="Vincent G."/>
            <person name="Fraser C.M."/>
            <person name="Munderloh U."/>
            <person name="Dunning-Hotopp J.C."/>
        </authorList>
    </citation>
    <scope>NUCLEOTIDE SEQUENCE [LARGE SCALE GENOMIC DNA]</scope>
    <source>
        <strain evidence="1 2">T170-B</strain>
    </source>
</reference>
<dbReference type="AlphaFoldDB" id="A0A0F3RFP5"/>
<dbReference type="EMBL" id="LAOQ01000002">
    <property type="protein sequence ID" value="KJW04952.1"/>
    <property type="molecule type" value="Genomic_DNA"/>
</dbReference>
<accession>A0A0F3RFP5</accession>
<proteinExistence type="predicted"/>
<evidence type="ECO:0000313" key="2">
    <source>
        <dbReference type="Proteomes" id="UP000033736"/>
    </source>
</evidence>
<gene>
    <name evidence="1" type="ORF">RAT170B_0648</name>
</gene>
<name>A0A0F3RFP5_9RICK</name>
<protein>
    <submittedName>
        <fullName evidence="1">Uncharacterized protein</fullName>
    </submittedName>
</protein>
<dbReference type="Proteomes" id="UP000033736">
    <property type="component" value="Unassembled WGS sequence"/>
</dbReference>
<organism evidence="1 2">
    <name type="scientific">Rickettsia argasii T170-B</name>
    <dbReference type="NCBI Taxonomy" id="1268837"/>
    <lineage>
        <taxon>Bacteria</taxon>
        <taxon>Pseudomonadati</taxon>
        <taxon>Pseudomonadota</taxon>
        <taxon>Alphaproteobacteria</taxon>
        <taxon>Rickettsiales</taxon>
        <taxon>Rickettsiaceae</taxon>
        <taxon>Rickettsieae</taxon>
        <taxon>Rickettsia</taxon>
        <taxon>spotted fever group</taxon>
    </lineage>
</organism>
<sequence>MYHAFMHSEVQSYVTSPFLIHATLNSEDSIIFEMERAH</sequence>
<evidence type="ECO:0000313" key="1">
    <source>
        <dbReference type="EMBL" id="KJW04952.1"/>
    </source>
</evidence>
<comment type="caution">
    <text evidence="1">The sequence shown here is derived from an EMBL/GenBank/DDBJ whole genome shotgun (WGS) entry which is preliminary data.</text>
</comment>